<comment type="caution">
    <text evidence="2">The sequence shown here is derived from an EMBL/GenBank/DDBJ whole genome shotgun (WGS) entry which is preliminary data.</text>
</comment>
<dbReference type="InterPro" id="IPR003812">
    <property type="entry name" value="Fido"/>
</dbReference>
<dbReference type="InterPro" id="IPR036597">
    <property type="entry name" value="Fido-like_dom_sf"/>
</dbReference>
<evidence type="ECO:0000313" key="3">
    <source>
        <dbReference type="Proteomes" id="UP000306037"/>
    </source>
</evidence>
<organism evidence="2 3">
    <name type="scientific">Bacillus wiedmannii</name>
    <dbReference type="NCBI Taxonomy" id="1890302"/>
    <lineage>
        <taxon>Bacteria</taxon>
        <taxon>Bacillati</taxon>
        <taxon>Bacillota</taxon>
        <taxon>Bacilli</taxon>
        <taxon>Bacillales</taxon>
        <taxon>Bacillaceae</taxon>
        <taxon>Bacillus</taxon>
        <taxon>Bacillus cereus group</taxon>
    </lineage>
</organism>
<dbReference type="EMBL" id="SZOM01000061">
    <property type="protein sequence ID" value="TKH17349.1"/>
    <property type="molecule type" value="Genomic_DNA"/>
</dbReference>
<name>A0A4U2N094_9BACI</name>
<dbReference type="Gene3D" id="1.10.3290.10">
    <property type="entry name" value="Fido-like domain"/>
    <property type="match status" value="1"/>
</dbReference>
<sequence length="346" mass="40757">MTRFFTTNFTNMSLNLKQVNMITKINEQKGKIAIYYKLYPHIFEKLKQATRVQYIKKNINKNISAKRLQQLVLQESFPQTMLEDEICCYNDVFNLIHNNYTDIKLCKDFISEINFQLFKYQSSDSGQWRKQDLIIPDIPILKFFLNYYQLSSYTDIDASLYTLCDEYNKLKEENSLEAICLICNFILTIASINPFDAGNMKVVRMLLHFLLLKEGHIFVKYICLDTFIQNNEMTYFNSAYKSIANLCDGHNDITFCLEILLKVISEAYHELLNFIELSTLKINKVERIINSIECKKGMFTKAEIRKEHPDVGEYTIQRAFHLLQDKKQIKLICNGRNAIWQNSLHN</sequence>
<gene>
    <name evidence="2" type="ORF">FC694_09250</name>
</gene>
<feature type="domain" description="Fido" evidence="1">
    <location>
        <begin position="105"/>
        <end position="266"/>
    </location>
</feature>
<protein>
    <recommendedName>
        <fullName evidence="1">Fido domain-containing protein</fullName>
    </recommendedName>
</protein>
<reference evidence="2 3" key="1">
    <citation type="journal article" date="2019" name="Environ. Microbiol.">
        <title>An active ?-lactamase is a part of an orchestrated cell wall stress resistance network of Bacillus subtilis and related rhizosphere species.</title>
        <authorList>
            <person name="Bucher T."/>
            <person name="Keren-Paz A."/>
            <person name="Hausser J."/>
            <person name="Olender T."/>
            <person name="Cytryn E."/>
            <person name="Kolodkin-Gal I."/>
        </authorList>
    </citation>
    <scope>NUCLEOTIDE SEQUENCE [LARGE SCALE GENOMIC DNA]</scope>
    <source>
        <strain evidence="2 3">I71</strain>
    </source>
</reference>
<accession>A0A4U2N094</accession>
<proteinExistence type="predicted"/>
<dbReference type="Proteomes" id="UP000306037">
    <property type="component" value="Unassembled WGS sequence"/>
</dbReference>
<evidence type="ECO:0000313" key="2">
    <source>
        <dbReference type="EMBL" id="TKH17349.1"/>
    </source>
</evidence>
<dbReference type="RefSeq" id="WP_137051579.1">
    <property type="nucleotide sequence ID" value="NZ_SZOM01000061.1"/>
</dbReference>
<evidence type="ECO:0000259" key="1">
    <source>
        <dbReference type="PROSITE" id="PS51459"/>
    </source>
</evidence>
<dbReference type="Pfam" id="PF02661">
    <property type="entry name" value="Fic"/>
    <property type="match status" value="1"/>
</dbReference>
<dbReference type="AlphaFoldDB" id="A0A4U2N094"/>
<dbReference type="SUPFAM" id="SSF140931">
    <property type="entry name" value="Fic-like"/>
    <property type="match status" value="1"/>
</dbReference>
<dbReference type="PROSITE" id="PS51459">
    <property type="entry name" value="FIDO"/>
    <property type="match status" value="1"/>
</dbReference>